<dbReference type="HOGENOM" id="CLU_2895790_0_0_3"/>
<dbReference type="EMBL" id="CP003600">
    <property type="protein sequence ID" value="AFY95708.1"/>
    <property type="molecule type" value="Genomic_DNA"/>
</dbReference>
<organism evidence="1 2">
    <name type="scientific">Chamaesiphon minutus (strain ATCC 27169 / PCC 6605)</name>
    <dbReference type="NCBI Taxonomy" id="1173020"/>
    <lineage>
        <taxon>Bacteria</taxon>
        <taxon>Bacillati</taxon>
        <taxon>Cyanobacteriota</taxon>
        <taxon>Cyanophyceae</taxon>
        <taxon>Gomontiellales</taxon>
        <taxon>Chamaesiphonaceae</taxon>
        <taxon>Chamaesiphon</taxon>
    </lineage>
</organism>
<accession>K9UM22</accession>
<protein>
    <submittedName>
        <fullName evidence="1">Uncharacterized protein</fullName>
    </submittedName>
</protein>
<name>K9UM22_CHAP6</name>
<sequence>MFFINNKKIRRSKWNNIIGVDFACIEQLLRRQRLREGKENRVSAYFYEQVYFLEIAESNTVE</sequence>
<gene>
    <name evidence="1" type="ORF">Cha6605_4793</name>
</gene>
<keyword evidence="2" id="KW-1185">Reference proteome</keyword>
<dbReference type="STRING" id="1173020.Cha6605_4793"/>
<reference evidence="1 2" key="1">
    <citation type="submission" date="2012-05" db="EMBL/GenBank/DDBJ databases">
        <title>Finished chromosome of genome of Chamaesiphon sp. PCC 6605.</title>
        <authorList>
            <consortium name="US DOE Joint Genome Institute"/>
            <person name="Gugger M."/>
            <person name="Coursin T."/>
            <person name="Rippka R."/>
            <person name="Tandeau De Marsac N."/>
            <person name="Huntemann M."/>
            <person name="Wei C.-L."/>
            <person name="Han J."/>
            <person name="Detter J.C."/>
            <person name="Han C."/>
            <person name="Tapia R."/>
            <person name="Chen A."/>
            <person name="Kyrpides N."/>
            <person name="Mavromatis K."/>
            <person name="Markowitz V."/>
            <person name="Szeto E."/>
            <person name="Ivanova N."/>
            <person name="Pagani I."/>
            <person name="Pati A."/>
            <person name="Goodwin L."/>
            <person name="Nordberg H.P."/>
            <person name="Cantor M.N."/>
            <person name="Hua S.X."/>
            <person name="Woyke T."/>
            <person name="Kerfeld C.A."/>
        </authorList>
    </citation>
    <scope>NUCLEOTIDE SEQUENCE [LARGE SCALE GENOMIC DNA]</scope>
    <source>
        <strain evidence="2">ATCC 27169 / PCC 6605</strain>
    </source>
</reference>
<dbReference type="AlphaFoldDB" id="K9UM22"/>
<proteinExistence type="predicted"/>
<dbReference type="KEGG" id="cmp:Cha6605_4793"/>
<evidence type="ECO:0000313" key="2">
    <source>
        <dbReference type="Proteomes" id="UP000010366"/>
    </source>
</evidence>
<dbReference type="Proteomes" id="UP000010366">
    <property type="component" value="Chromosome"/>
</dbReference>
<evidence type="ECO:0000313" key="1">
    <source>
        <dbReference type="EMBL" id="AFY95708.1"/>
    </source>
</evidence>